<dbReference type="Gene3D" id="1.10.3720.10">
    <property type="entry name" value="MetI-like"/>
    <property type="match status" value="1"/>
</dbReference>
<dbReference type="Pfam" id="PF00528">
    <property type="entry name" value="BPD_transp_1"/>
    <property type="match status" value="1"/>
</dbReference>
<comment type="subcellular location">
    <subcellularLocation>
        <location evidence="1 7">Cell membrane</location>
        <topology evidence="1 7">Multi-pass membrane protein</topology>
    </subcellularLocation>
</comment>
<evidence type="ECO:0000256" key="7">
    <source>
        <dbReference type="RuleBase" id="RU363032"/>
    </source>
</evidence>
<reference evidence="9 10" key="1">
    <citation type="submission" date="2019-06" db="EMBL/GenBank/DDBJ databases">
        <title>Sequencing the genomes of 1000 actinobacteria strains.</title>
        <authorList>
            <person name="Klenk H.-P."/>
        </authorList>
    </citation>
    <scope>NUCLEOTIDE SEQUENCE [LARGE SCALE GENOMIC DNA]</scope>
    <source>
        <strain evidence="9 10">DSM 45015</strain>
    </source>
</reference>
<dbReference type="Proteomes" id="UP000317422">
    <property type="component" value="Unassembled WGS sequence"/>
</dbReference>
<keyword evidence="10" id="KW-1185">Reference proteome</keyword>
<evidence type="ECO:0000313" key="9">
    <source>
        <dbReference type="EMBL" id="TQN31866.1"/>
    </source>
</evidence>
<evidence type="ECO:0000256" key="6">
    <source>
        <dbReference type="ARBA" id="ARBA00023136"/>
    </source>
</evidence>
<dbReference type="InterPro" id="IPR050809">
    <property type="entry name" value="UgpAE/MalFG_permease"/>
</dbReference>
<feature type="transmembrane region" description="Helical" evidence="7">
    <location>
        <begin position="218"/>
        <end position="240"/>
    </location>
</feature>
<evidence type="ECO:0000256" key="3">
    <source>
        <dbReference type="ARBA" id="ARBA00022475"/>
    </source>
</evidence>
<dbReference type="InterPro" id="IPR000515">
    <property type="entry name" value="MetI-like"/>
</dbReference>
<keyword evidence="4 7" id="KW-0812">Transmembrane</keyword>
<comment type="similarity">
    <text evidence="7">Belongs to the binding-protein-dependent transport system permease family.</text>
</comment>
<dbReference type="PANTHER" id="PTHR43227">
    <property type="entry name" value="BLL4140 PROTEIN"/>
    <property type="match status" value="1"/>
</dbReference>
<evidence type="ECO:0000256" key="2">
    <source>
        <dbReference type="ARBA" id="ARBA00022448"/>
    </source>
</evidence>
<evidence type="ECO:0000256" key="4">
    <source>
        <dbReference type="ARBA" id="ARBA00022692"/>
    </source>
</evidence>
<feature type="transmembrane region" description="Helical" evidence="7">
    <location>
        <begin position="279"/>
        <end position="301"/>
    </location>
</feature>
<dbReference type="AlphaFoldDB" id="A0A543NJ94"/>
<evidence type="ECO:0000256" key="1">
    <source>
        <dbReference type="ARBA" id="ARBA00004651"/>
    </source>
</evidence>
<keyword evidence="3" id="KW-1003">Cell membrane</keyword>
<feature type="transmembrane region" description="Helical" evidence="7">
    <location>
        <begin position="79"/>
        <end position="107"/>
    </location>
</feature>
<proteinExistence type="inferred from homology"/>
<evidence type="ECO:0000259" key="8">
    <source>
        <dbReference type="PROSITE" id="PS50928"/>
    </source>
</evidence>
<feature type="transmembrane region" description="Helical" evidence="7">
    <location>
        <begin position="21"/>
        <end position="41"/>
    </location>
</feature>
<dbReference type="EMBL" id="VFQC01000001">
    <property type="protein sequence ID" value="TQN31866.1"/>
    <property type="molecule type" value="Genomic_DNA"/>
</dbReference>
<dbReference type="GO" id="GO:0005886">
    <property type="term" value="C:plasma membrane"/>
    <property type="evidence" value="ECO:0007669"/>
    <property type="project" value="UniProtKB-SubCell"/>
</dbReference>
<evidence type="ECO:0000256" key="5">
    <source>
        <dbReference type="ARBA" id="ARBA00022989"/>
    </source>
</evidence>
<feature type="transmembrane region" description="Helical" evidence="7">
    <location>
        <begin position="119"/>
        <end position="141"/>
    </location>
</feature>
<dbReference type="OrthoDB" id="34224at2"/>
<gene>
    <name evidence="9" type="ORF">FHX37_1787</name>
</gene>
<dbReference type="PROSITE" id="PS50928">
    <property type="entry name" value="ABC_TM1"/>
    <property type="match status" value="1"/>
</dbReference>
<dbReference type="RefSeq" id="WP_141923452.1">
    <property type="nucleotide sequence ID" value="NZ_VFQC01000001.1"/>
</dbReference>
<feature type="transmembrane region" description="Helical" evidence="7">
    <location>
        <begin position="171"/>
        <end position="197"/>
    </location>
</feature>
<organism evidence="9 10">
    <name type="scientific">Haloactinospora alba</name>
    <dbReference type="NCBI Taxonomy" id="405555"/>
    <lineage>
        <taxon>Bacteria</taxon>
        <taxon>Bacillati</taxon>
        <taxon>Actinomycetota</taxon>
        <taxon>Actinomycetes</taxon>
        <taxon>Streptosporangiales</taxon>
        <taxon>Nocardiopsidaceae</taxon>
        <taxon>Haloactinospora</taxon>
    </lineage>
</organism>
<accession>A0A543NJ94</accession>
<dbReference type="SUPFAM" id="SSF161098">
    <property type="entry name" value="MetI-like"/>
    <property type="match status" value="1"/>
</dbReference>
<keyword evidence="5 7" id="KW-1133">Transmembrane helix</keyword>
<protein>
    <submittedName>
        <fullName evidence="9">Carbohydrate ABC transporter membrane protein 1 (CUT1 family)</fullName>
    </submittedName>
</protein>
<keyword evidence="6 7" id="KW-0472">Membrane</keyword>
<sequence>MSSRTQRPRRATTPRRRGLEPWLYLAPALLVLAAMLAYPLYQLVLVSFYDYRQPQVSGVEPLRFVGLDNYTELFGDSEFWGVLANTIGFAAACVLATLFVGGALAVLATRLSRWVRTALFLSALAAWATPAVTGSAVWLFLFDPSLGPVNQALSGLGLEGFEGHSWTYGKWSAFGLVGAQVVWCSFPFVMVTLYAGIRAIPEEVIEAARLDGASTPRLAVGILLPMLRPAMTVVTIQSIIWDVKIFTQIYIMTSGGGIGGQNLVLNVYAYQKAFASSQYALGSAIGVITTLLLLGITVVYLRSLRRNGEGL</sequence>
<dbReference type="GO" id="GO:0055085">
    <property type="term" value="P:transmembrane transport"/>
    <property type="evidence" value="ECO:0007669"/>
    <property type="project" value="InterPro"/>
</dbReference>
<keyword evidence="2 7" id="KW-0813">Transport</keyword>
<evidence type="ECO:0000313" key="10">
    <source>
        <dbReference type="Proteomes" id="UP000317422"/>
    </source>
</evidence>
<feature type="domain" description="ABC transmembrane type-1" evidence="8">
    <location>
        <begin position="83"/>
        <end position="300"/>
    </location>
</feature>
<name>A0A543NJ94_9ACTN</name>
<dbReference type="CDD" id="cd06261">
    <property type="entry name" value="TM_PBP2"/>
    <property type="match status" value="1"/>
</dbReference>
<dbReference type="PANTHER" id="PTHR43227:SF8">
    <property type="entry name" value="DIACETYLCHITOBIOSE UPTAKE SYSTEM PERMEASE PROTEIN DASB"/>
    <property type="match status" value="1"/>
</dbReference>
<comment type="caution">
    <text evidence="9">The sequence shown here is derived from an EMBL/GenBank/DDBJ whole genome shotgun (WGS) entry which is preliminary data.</text>
</comment>
<dbReference type="InterPro" id="IPR035906">
    <property type="entry name" value="MetI-like_sf"/>
</dbReference>